<name>A0A2M8QGC1_9CHLR</name>
<reference evidence="5 6" key="1">
    <citation type="submission" date="2017-11" db="EMBL/GenBank/DDBJ databases">
        <title>Evolution of Phototrophy in the Chloroflexi Phylum Driven by Horizontal Gene Transfer.</title>
        <authorList>
            <person name="Ward L.M."/>
            <person name="Hemp J."/>
            <person name="Shih P.M."/>
            <person name="Mcglynn S.E."/>
            <person name="Fischer W."/>
        </authorList>
    </citation>
    <scope>NUCLEOTIDE SEQUENCE [LARGE SCALE GENOMIC DNA]</scope>
    <source>
        <strain evidence="5">JP3_7</strain>
    </source>
</reference>
<protein>
    <submittedName>
        <fullName evidence="5">Nucleoside hydrolase</fullName>
    </submittedName>
</protein>
<dbReference type="GO" id="GO:0005829">
    <property type="term" value="C:cytosol"/>
    <property type="evidence" value="ECO:0007669"/>
    <property type="project" value="TreeGrafter"/>
</dbReference>
<dbReference type="PANTHER" id="PTHR12304:SF4">
    <property type="entry name" value="URIDINE NUCLEOSIDASE"/>
    <property type="match status" value="1"/>
</dbReference>
<keyword evidence="2" id="KW-0326">Glycosidase</keyword>
<feature type="domain" description="Inosine/uridine-preferring nucleoside hydrolase" evidence="4">
    <location>
        <begin position="13"/>
        <end position="313"/>
    </location>
</feature>
<dbReference type="InterPro" id="IPR001910">
    <property type="entry name" value="Inosine/uridine_hydrolase_dom"/>
</dbReference>
<dbReference type="InterPro" id="IPR036452">
    <property type="entry name" value="Ribo_hydro-like"/>
</dbReference>
<dbReference type="Pfam" id="PF01156">
    <property type="entry name" value="IU_nuc_hydro"/>
    <property type="match status" value="1"/>
</dbReference>
<accession>A0A2M8QGC1</accession>
<feature type="region of interest" description="Disordered" evidence="3">
    <location>
        <begin position="73"/>
        <end position="92"/>
    </location>
</feature>
<dbReference type="InterPro" id="IPR023186">
    <property type="entry name" value="IUNH"/>
</dbReference>
<keyword evidence="1 5" id="KW-0378">Hydrolase</keyword>
<dbReference type="EMBL" id="PGTN01000005">
    <property type="protein sequence ID" value="PJF48863.1"/>
    <property type="molecule type" value="Genomic_DNA"/>
</dbReference>
<organism evidence="5 6">
    <name type="scientific">Candidatus Thermofonsia Clade 3 bacterium</name>
    <dbReference type="NCBI Taxonomy" id="2364212"/>
    <lineage>
        <taxon>Bacteria</taxon>
        <taxon>Bacillati</taxon>
        <taxon>Chloroflexota</taxon>
        <taxon>Candidatus Thermofontia</taxon>
        <taxon>Candidatus Thermofonsia Clade 3</taxon>
    </lineage>
</organism>
<evidence type="ECO:0000259" key="4">
    <source>
        <dbReference type="Pfam" id="PF01156"/>
    </source>
</evidence>
<evidence type="ECO:0000313" key="6">
    <source>
        <dbReference type="Proteomes" id="UP000230790"/>
    </source>
</evidence>
<evidence type="ECO:0000313" key="5">
    <source>
        <dbReference type="EMBL" id="PJF48863.1"/>
    </source>
</evidence>
<evidence type="ECO:0000256" key="2">
    <source>
        <dbReference type="ARBA" id="ARBA00023295"/>
    </source>
</evidence>
<dbReference type="SUPFAM" id="SSF53590">
    <property type="entry name" value="Nucleoside hydrolase"/>
    <property type="match status" value="1"/>
</dbReference>
<gene>
    <name evidence="5" type="ORF">CUN48_01550</name>
</gene>
<dbReference type="GO" id="GO:0008477">
    <property type="term" value="F:purine nucleosidase activity"/>
    <property type="evidence" value="ECO:0007669"/>
    <property type="project" value="TreeGrafter"/>
</dbReference>
<dbReference type="Proteomes" id="UP000230790">
    <property type="component" value="Unassembled WGS sequence"/>
</dbReference>
<evidence type="ECO:0000256" key="1">
    <source>
        <dbReference type="ARBA" id="ARBA00022801"/>
    </source>
</evidence>
<dbReference type="PANTHER" id="PTHR12304">
    <property type="entry name" value="INOSINE-URIDINE PREFERRING NUCLEOSIDE HYDROLASE"/>
    <property type="match status" value="1"/>
</dbReference>
<dbReference type="Gene3D" id="3.90.245.10">
    <property type="entry name" value="Ribonucleoside hydrolase-like"/>
    <property type="match status" value="1"/>
</dbReference>
<proteinExistence type="predicted"/>
<dbReference type="CDD" id="cd02650">
    <property type="entry name" value="nuc_hydro_CaPnhB"/>
    <property type="match status" value="1"/>
</dbReference>
<dbReference type="GO" id="GO:0006152">
    <property type="term" value="P:purine nucleoside catabolic process"/>
    <property type="evidence" value="ECO:0007669"/>
    <property type="project" value="TreeGrafter"/>
</dbReference>
<comment type="caution">
    <text evidence="5">The sequence shown here is derived from an EMBL/GenBank/DDBJ whole genome shotgun (WGS) entry which is preliminary data.</text>
</comment>
<evidence type="ECO:0000256" key="3">
    <source>
        <dbReference type="SAM" id="MobiDB-lite"/>
    </source>
</evidence>
<sequence>MNDAQTVPPKFKILFDTDPGIDDAMALLLALVSPEIEVVGVTTVFGNSHVEATTRNALNLLNLAGRPDIPVAKGADRPMVRPRGQTGEFVHGDDAMGNIGWTAVHNPDQKPLDIPAAQFIVETVMARPGEITLVAVGPLTNVGLALQLEPRIAQAARNVVIMGGSVATPGNVSPVAEANIHNDPHAAALVFGAGWDVTMAGLDVTMAVRMDEAFFAALRRSGNRLAQFIGRIAPFYQQFHRERYGYPDGGVDTHDPTAIAYLIAPTLFRAERWSVAVPLDGPAMGATIADRRGLFWPGPKVNCLMGADAPRVLEMFRVRLTA</sequence>
<dbReference type="AlphaFoldDB" id="A0A2M8QGC1"/>